<sequence length="174" mass="18920">MPKTRQQKETVLSNLTDNIKNAKSATLASFSAITVKDDQQLRNTMHQENVNYSVIKKTLLRKAFEKLGFKTDLFKGINGNVAMAISAADEVAPAKAIHDFAVKNNNMNIVGGILENNWIDSHKVKALAVLPSKQELLAKVVGTIKAPLSGLVNVLAGNMRGLVNVLKAIKDQKS</sequence>
<keyword evidence="3 5" id="KW-0687">Ribonucleoprotein</keyword>
<keyword evidence="2 5" id="KW-0689">Ribosomal protein</keyword>
<accession>A0A1J5F834</accession>
<dbReference type="STRING" id="1805236.AUK13_01285"/>
<dbReference type="NCBIfam" id="NF000955">
    <property type="entry name" value="PRK00099.1-1"/>
    <property type="match status" value="1"/>
</dbReference>
<evidence type="ECO:0000313" key="6">
    <source>
        <dbReference type="EMBL" id="OIP56340.1"/>
    </source>
</evidence>
<comment type="caution">
    <text evidence="6">The sequence shown here is derived from an EMBL/GenBank/DDBJ whole genome shotgun (WGS) entry which is preliminary data.</text>
</comment>
<evidence type="ECO:0000256" key="3">
    <source>
        <dbReference type="ARBA" id="ARBA00023274"/>
    </source>
</evidence>
<reference evidence="6 7" key="1">
    <citation type="journal article" date="2016" name="Environ. Microbiol.">
        <title>Genomic resolution of a cold subsurface aquifer community provides metabolic insights for novel microbes adapted to high CO concentrations.</title>
        <authorList>
            <person name="Probst A.J."/>
            <person name="Castelle C.J."/>
            <person name="Singh A."/>
            <person name="Brown C.T."/>
            <person name="Anantharaman K."/>
            <person name="Sharon I."/>
            <person name="Hug L.A."/>
            <person name="Burstein D."/>
            <person name="Emerson J.B."/>
            <person name="Thomas B.C."/>
            <person name="Banfield J.F."/>
        </authorList>
    </citation>
    <scope>NUCLEOTIDE SEQUENCE [LARGE SCALE GENOMIC DNA]</scope>
    <source>
        <strain evidence="6">CG2_30_39_24</strain>
    </source>
</reference>
<dbReference type="PANTHER" id="PTHR11560">
    <property type="entry name" value="39S RIBOSOMAL PROTEIN L10, MITOCHONDRIAL"/>
    <property type="match status" value="1"/>
</dbReference>
<comment type="function">
    <text evidence="5">Forms part of the ribosomal stalk, playing a central role in the interaction of the ribosome with GTP-bound translation factors.</text>
</comment>
<keyword evidence="5" id="KW-0694">RNA-binding</keyword>
<organism evidence="6 7">
    <name type="scientific">Candidatus Kuenenbacteria bacterium CG2_30_39_24</name>
    <dbReference type="NCBI Taxonomy" id="1805236"/>
    <lineage>
        <taxon>Bacteria</taxon>
        <taxon>Candidatus Kueneniibacteriota</taxon>
    </lineage>
</organism>
<dbReference type="InterPro" id="IPR043141">
    <property type="entry name" value="Ribosomal_uL10-like_sf"/>
</dbReference>
<comment type="similarity">
    <text evidence="1 5">Belongs to the universal ribosomal protein uL10 family.</text>
</comment>
<proteinExistence type="inferred from homology"/>
<evidence type="ECO:0000256" key="4">
    <source>
        <dbReference type="ARBA" id="ARBA00035202"/>
    </source>
</evidence>
<dbReference type="InterPro" id="IPR001790">
    <property type="entry name" value="Ribosomal_uL10"/>
</dbReference>
<dbReference type="Gene3D" id="6.10.250.290">
    <property type="match status" value="1"/>
</dbReference>
<dbReference type="HAMAP" id="MF_00362">
    <property type="entry name" value="Ribosomal_uL10"/>
    <property type="match status" value="1"/>
</dbReference>
<gene>
    <name evidence="5" type="primary">rplJ</name>
    <name evidence="6" type="ORF">AUK13_01285</name>
</gene>
<dbReference type="InterPro" id="IPR047865">
    <property type="entry name" value="Ribosomal_uL10_bac_type"/>
</dbReference>
<dbReference type="InterPro" id="IPR022973">
    <property type="entry name" value="Ribosomal_uL10_bac"/>
</dbReference>
<dbReference type="CDD" id="cd05797">
    <property type="entry name" value="Ribosomal_L10"/>
    <property type="match status" value="1"/>
</dbReference>
<evidence type="ECO:0000256" key="2">
    <source>
        <dbReference type="ARBA" id="ARBA00022980"/>
    </source>
</evidence>
<dbReference type="EMBL" id="MNYR01000018">
    <property type="protein sequence ID" value="OIP56340.1"/>
    <property type="molecule type" value="Genomic_DNA"/>
</dbReference>
<dbReference type="GO" id="GO:0005840">
    <property type="term" value="C:ribosome"/>
    <property type="evidence" value="ECO:0007669"/>
    <property type="project" value="UniProtKB-KW"/>
</dbReference>
<evidence type="ECO:0000256" key="1">
    <source>
        <dbReference type="ARBA" id="ARBA00008889"/>
    </source>
</evidence>
<dbReference type="Proteomes" id="UP000183922">
    <property type="component" value="Unassembled WGS sequence"/>
</dbReference>
<dbReference type="GO" id="GO:0070180">
    <property type="term" value="F:large ribosomal subunit rRNA binding"/>
    <property type="evidence" value="ECO:0007669"/>
    <property type="project" value="UniProtKB-UniRule"/>
</dbReference>
<dbReference type="GO" id="GO:1990904">
    <property type="term" value="C:ribonucleoprotein complex"/>
    <property type="evidence" value="ECO:0007669"/>
    <property type="project" value="UniProtKB-KW"/>
</dbReference>
<protein>
    <recommendedName>
        <fullName evidence="4 5">Large ribosomal subunit protein uL10</fullName>
    </recommendedName>
</protein>
<dbReference type="SUPFAM" id="SSF160369">
    <property type="entry name" value="Ribosomal protein L10-like"/>
    <property type="match status" value="1"/>
</dbReference>
<dbReference type="GO" id="GO:0006412">
    <property type="term" value="P:translation"/>
    <property type="evidence" value="ECO:0007669"/>
    <property type="project" value="UniProtKB-UniRule"/>
</dbReference>
<dbReference type="AlphaFoldDB" id="A0A1J5F834"/>
<comment type="subunit">
    <text evidence="5">Part of the ribosomal stalk of the 50S ribosomal subunit. The N-terminus interacts with L11 and the large rRNA to form the base of the stalk. The C-terminus forms an elongated spine to which L12 dimers bind in a sequential fashion forming a multimeric L10(L12)X complex.</text>
</comment>
<evidence type="ECO:0000256" key="5">
    <source>
        <dbReference type="HAMAP-Rule" id="MF_00362"/>
    </source>
</evidence>
<dbReference type="Pfam" id="PF00466">
    <property type="entry name" value="Ribosomal_L10"/>
    <property type="match status" value="1"/>
</dbReference>
<evidence type="ECO:0000313" key="7">
    <source>
        <dbReference type="Proteomes" id="UP000183922"/>
    </source>
</evidence>
<name>A0A1J5F834_9BACT</name>
<dbReference type="Gene3D" id="3.30.70.1730">
    <property type="match status" value="1"/>
</dbReference>
<keyword evidence="5" id="KW-0699">rRNA-binding</keyword>